<dbReference type="SUPFAM" id="SSF52172">
    <property type="entry name" value="CheY-like"/>
    <property type="match status" value="1"/>
</dbReference>
<evidence type="ECO:0000313" key="9">
    <source>
        <dbReference type="Proteomes" id="UP000541033"/>
    </source>
</evidence>
<dbReference type="InterPro" id="IPR001789">
    <property type="entry name" value="Sig_transdc_resp-reg_receiver"/>
</dbReference>
<evidence type="ECO:0000256" key="3">
    <source>
        <dbReference type="ARBA" id="ARBA00023125"/>
    </source>
</evidence>
<dbReference type="PANTHER" id="PTHR43214:SF24">
    <property type="entry name" value="TRANSCRIPTIONAL REGULATORY PROTEIN NARL-RELATED"/>
    <property type="match status" value="1"/>
</dbReference>
<evidence type="ECO:0000313" key="8">
    <source>
        <dbReference type="EMBL" id="NIH53369.1"/>
    </source>
</evidence>
<dbReference type="Proteomes" id="UP000541033">
    <property type="component" value="Unassembled WGS sequence"/>
</dbReference>
<dbReference type="AlphaFoldDB" id="A0A7X5R0E2"/>
<feature type="domain" description="Response regulatory" evidence="7">
    <location>
        <begin position="4"/>
        <end position="119"/>
    </location>
</feature>
<reference evidence="8 9" key="1">
    <citation type="submission" date="2020-02" db="EMBL/GenBank/DDBJ databases">
        <title>Sequencing the genomes of 1000 actinobacteria strains.</title>
        <authorList>
            <person name="Klenk H.-P."/>
        </authorList>
    </citation>
    <scope>NUCLEOTIDE SEQUENCE [LARGE SCALE GENOMIC DNA]</scope>
    <source>
        <strain evidence="8 9">DSM 27960</strain>
    </source>
</reference>
<dbReference type="CDD" id="cd06170">
    <property type="entry name" value="LuxR_C_like"/>
    <property type="match status" value="1"/>
</dbReference>
<dbReference type="Pfam" id="PF00196">
    <property type="entry name" value="GerE"/>
    <property type="match status" value="1"/>
</dbReference>
<comment type="caution">
    <text evidence="8">The sequence shown here is derived from an EMBL/GenBank/DDBJ whole genome shotgun (WGS) entry which is preliminary data.</text>
</comment>
<dbReference type="EMBL" id="JAAMOX010000001">
    <property type="protein sequence ID" value="NIH53369.1"/>
    <property type="molecule type" value="Genomic_DNA"/>
</dbReference>
<evidence type="ECO:0000256" key="2">
    <source>
        <dbReference type="ARBA" id="ARBA00023015"/>
    </source>
</evidence>
<dbReference type="PROSITE" id="PS50110">
    <property type="entry name" value="RESPONSE_REGULATORY"/>
    <property type="match status" value="1"/>
</dbReference>
<organism evidence="8 9">
    <name type="scientific">Lysinibacter cavernae</name>
    <dbReference type="NCBI Taxonomy" id="1640652"/>
    <lineage>
        <taxon>Bacteria</taxon>
        <taxon>Bacillati</taxon>
        <taxon>Actinomycetota</taxon>
        <taxon>Actinomycetes</taxon>
        <taxon>Micrococcales</taxon>
        <taxon>Microbacteriaceae</taxon>
        <taxon>Lysinibacter</taxon>
    </lineage>
</organism>
<proteinExistence type="predicted"/>
<sequence length="226" mass="24059">MTIRVLIADDHDAVRAGVRALIETASDIAVVGEASDGVQAIEFATTTPCDVVLMDVQMPTTDGLSATRQIVASGGPQIIVLTTFGFDDYVDDALLFGAAGFLLKTVGREALIDAIRRVHAGESILAPEITKSLVQRYQRARSGPEAVNGDQQGGVSDDLAIPRQRLTQLTDREREVLRCLGKGLTNSEIATELYISENTAKTHVSRVLSKLGLTSRVQAALLSASA</sequence>
<keyword evidence="3 8" id="KW-0238">DNA-binding</keyword>
<keyword evidence="2" id="KW-0805">Transcription regulation</keyword>
<evidence type="ECO:0000256" key="4">
    <source>
        <dbReference type="ARBA" id="ARBA00023163"/>
    </source>
</evidence>
<dbReference type="InterPro" id="IPR058245">
    <property type="entry name" value="NreC/VraR/RcsB-like_REC"/>
</dbReference>
<dbReference type="InterPro" id="IPR000792">
    <property type="entry name" value="Tscrpt_reg_LuxR_C"/>
</dbReference>
<dbReference type="Gene3D" id="3.40.50.2300">
    <property type="match status" value="1"/>
</dbReference>
<dbReference type="SUPFAM" id="SSF46894">
    <property type="entry name" value="C-terminal effector domain of the bipartite response regulators"/>
    <property type="match status" value="1"/>
</dbReference>
<feature type="domain" description="HTH luxR-type" evidence="6">
    <location>
        <begin position="162"/>
        <end position="226"/>
    </location>
</feature>
<dbReference type="GO" id="GO:0006355">
    <property type="term" value="P:regulation of DNA-templated transcription"/>
    <property type="evidence" value="ECO:0007669"/>
    <property type="project" value="InterPro"/>
</dbReference>
<dbReference type="InterPro" id="IPR039420">
    <property type="entry name" value="WalR-like"/>
</dbReference>
<dbReference type="Pfam" id="PF00072">
    <property type="entry name" value="Response_reg"/>
    <property type="match status" value="1"/>
</dbReference>
<dbReference type="SMART" id="SM00448">
    <property type="entry name" value="REC"/>
    <property type="match status" value="1"/>
</dbReference>
<dbReference type="CDD" id="cd17535">
    <property type="entry name" value="REC_NarL-like"/>
    <property type="match status" value="1"/>
</dbReference>
<gene>
    <name evidence="8" type="ORF">FHX76_001237</name>
</gene>
<keyword evidence="9" id="KW-1185">Reference proteome</keyword>
<keyword evidence="4" id="KW-0804">Transcription</keyword>
<dbReference type="PANTHER" id="PTHR43214">
    <property type="entry name" value="TWO-COMPONENT RESPONSE REGULATOR"/>
    <property type="match status" value="1"/>
</dbReference>
<dbReference type="GO" id="GO:0000160">
    <property type="term" value="P:phosphorelay signal transduction system"/>
    <property type="evidence" value="ECO:0007669"/>
    <property type="project" value="InterPro"/>
</dbReference>
<accession>A0A7X5R0E2</accession>
<dbReference type="InterPro" id="IPR011006">
    <property type="entry name" value="CheY-like_superfamily"/>
</dbReference>
<protein>
    <submittedName>
        <fullName evidence="8">DNA-binding NarL/FixJ family response regulator</fullName>
    </submittedName>
</protein>
<evidence type="ECO:0000259" key="6">
    <source>
        <dbReference type="PROSITE" id="PS50043"/>
    </source>
</evidence>
<dbReference type="RefSeq" id="WP_167148927.1">
    <property type="nucleotide sequence ID" value="NZ_JAAMOX010000001.1"/>
</dbReference>
<evidence type="ECO:0000259" key="7">
    <source>
        <dbReference type="PROSITE" id="PS50110"/>
    </source>
</evidence>
<dbReference type="InterPro" id="IPR016032">
    <property type="entry name" value="Sig_transdc_resp-reg_C-effctor"/>
</dbReference>
<keyword evidence="1 5" id="KW-0597">Phosphoprotein</keyword>
<name>A0A7X5R0E2_9MICO</name>
<feature type="modified residue" description="4-aspartylphosphate" evidence="5">
    <location>
        <position position="55"/>
    </location>
</feature>
<dbReference type="GO" id="GO:0003677">
    <property type="term" value="F:DNA binding"/>
    <property type="evidence" value="ECO:0007669"/>
    <property type="project" value="UniProtKB-KW"/>
</dbReference>
<dbReference type="PRINTS" id="PR00038">
    <property type="entry name" value="HTHLUXR"/>
</dbReference>
<dbReference type="SMART" id="SM00421">
    <property type="entry name" value="HTH_LUXR"/>
    <property type="match status" value="1"/>
</dbReference>
<evidence type="ECO:0000256" key="1">
    <source>
        <dbReference type="ARBA" id="ARBA00022553"/>
    </source>
</evidence>
<evidence type="ECO:0000256" key="5">
    <source>
        <dbReference type="PROSITE-ProRule" id="PRU00169"/>
    </source>
</evidence>
<dbReference type="PROSITE" id="PS50043">
    <property type="entry name" value="HTH_LUXR_2"/>
    <property type="match status" value="1"/>
</dbReference>